<name>A0A383BX23_9ZZZZ</name>
<dbReference type="AlphaFoldDB" id="A0A383BX23"/>
<sequence>MDSFPPIYRSTPIAVILAVFLFNTPGSTADAPVVTQERVVALTESVGYQIDPLERERYGLFPQRMGFLLAEFLLRDGTYWLRLSFRSGSERIVEQSRLTDAQFLAWRQSVLAIDQGHTAVPLAVLSDTDRRDGRLRMVTDVFLYGLGLYGPATISVFDVDSDRGVAAIELLAGGGAFAGALSKTQDYRLG</sequence>
<accession>A0A383BX23</accession>
<reference evidence="1" key="1">
    <citation type="submission" date="2018-05" db="EMBL/GenBank/DDBJ databases">
        <authorList>
            <person name="Lanie J.A."/>
            <person name="Ng W.-L."/>
            <person name="Kazmierczak K.M."/>
            <person name="Andrzejewski T.M."/>
            <person name="Davidsen T.M."/>
            <person name="Wayne K.J."/>
            <person name="Tettelin H."/>
            <person name="Glass J.I."/>
            <person name="Rusch D."/>
            <person name="Podicherti R."/>
            <person name="Tsui H.-C.T."/>
            <person name="Winkler M.E."/>
        </authorList>
    </citation>
    <scope>NUCLEOTIDE SEQUENCE</scope>
</reference>
<dbReference type="EMBL" id="UINC01203972">
    <property type="protein sequence ID" value="SVE24472.1"/>
    <property type="molecule type" value="Genomic_DNA"/>
</dbReference>
<proteinExistence type="predicted"/>
<feature type="non-terminal residue" evidence="1">
    <location>
        <position position="190"/>
    </location>
</feature>
<organism evidence="1">
    <name type="scientific">marine metagenome</name>
    <dbReference type="NCBI Taxonomy" id="408172"/>
    <lineage>
        <taxon>unclassified sequences</taxon>
        <taxon>metagenomes</taxon>
        <taxon>ecological metagenomes</taxon>
    </lineage>
</organism>
<gene>
    <name evidence="1" type="ORF">METZ01_LOCUS477326</name>
</gene>
<protein>
    <submittedName>
        <fullName evidence="1">Uncharacterized protein</fullName>
    </submittedName>
</protein>
<evidence type="ECO:0000313" key="1">
    <source>
        <dbReference type="EMBL" id="SVE24472.1"/>
    </source>
</evidence>